<organism evidence="2 3">
    <name type="scientific">Allokutzneria oryzae</name>
    <dbReference type="NCBI Taxonomy" id="1378989"/>
    <lineage>
        <taxon>Bacteria</taxon>
        <taxon>Bacillati</taxon>
        <taxon>Actinomycetota</taxon>
        <taxon>Actinomycetes</taxon>
        <taxon>Pseudonocardiales</taxon>
        <taxon>Pseudonocardiaceae</taxon>
        <taxon>Allokutzneria</taxon>
    </lineage>
</organism>
<dbReference type="SUPFAM" id="SSF54427">
    <property type="entry name" value="NTF2-like"/>
    <property type="match status" value="1"/>
</dbReference>
<evidence type="ECO:0000313" key="2">
    <source>
        <dbReference type="EMBL" id="MFB9905635.1"/>
    </source>
</evidence>
<dbReference type="InterPro" id="IPR037401">
    <property type="entry name" value="SnoaL-like"/>
</dbReference>
<feature type="domain" description="SnoaL-like" evidence="1">
    <location>
        <begin position="17"/>
        <end position="128"/>
    </location>
</feature>
<keyword evidence="3" id="KW-1185">Reference proteome</keyword>
<protein>
    <submittedName>
        <fullName evidence="2">Nuclear transport factor 2 family protein</fullName>
    </submittedName>
</protein>
<comment type="caution">
    <text evidence="2">The sequence shown here is derived from an EMBL/GenBank/DDBJ whole genome shotgun (WGS) entry which is preliminary data.</text>
</comment>
<evidence type="ECO:0000313" key="3">
    <source>
        <dbReference type="Proteomes" id="UP001589693"/>
    </source>
</evidence>
<dbReference type="InterPro" id="IPR032710">
    <property type="entry name" value="NTF2-like_dom_sf"/>
</dbReference>
<accession>A0ABV5ZXL8</accession>
<proteinExistence type="predicted"/>
<dbReference type="Proteomes" id="UP001589693">
    <property type="component" value="Unassembled WGS sequence"/>
</dbReference>
<sequence length="140" mass="15282">MPTTPQEIFGRYLHAGTLTRDADALAELFTEDGVFEAPLVPADHVFPRRLTGREAIRSGMAAYYQRSADARGPAAEGTVNTAKSGYVLHHTADPDVFIAEIDPVFDVAGETVTMSLVQIFRLRDGKIALLRDYFAPDTVA</sequence>
<dbReference type="EMBL" id="JBHLZU010000014">
    <property type="protein sequence ID" value="MFB9905635.1"/>
    <property type="molecule type" value="Genomic_DNA"/>
</dbReference>
<name>A0ABV5ZXL8_9PSEU</name>
<dbReference type="Pfam" id="PF12680">
    <property type="entry name" value="SnoaL_2"/>
    <property type="match status" value="1"/>
</dbReference>
<dbReference type="RefSeq" id="WP_377852938.1">
    <property type="nucleotide sequence ID" value="NZ_JBHLZU010000014.1"/>
</dbReference>
<gene>
    <name evidence="2" type="ORF">ACFFQA_17010</name>
</gene>
<evidence type="ECO:0000259" key="1">
    <source>
        <dbReference type="Pfam" id="PF12680"/>
    </source>
</evidence>
<reference evidence="2 3" key="1">
    <citation type="submission" date="2024-09" db="EMBL/GenBank/DDBJ databases">
        <authorList>
            <person name="Sun Q."/>
            <person name="Mori K."/>
        </authorList>
    </citation>
    <scope>NUCLEOTIDE SEQUENCE [LARGE SCALE GENOMIC DNA]</scope>
    <source>
        <strain evidence="2 3">TBRC 7907</strain>
    </source>
</reference>
<dbReference type="Gene3D" id="3.10.450.50">
    <property type="match status" value="1"/>
</dbReference>